<feature type="binding site" evidence="2">
    <location>
        <position position="41"/>
    </location>
    <ligand>
        <name>CoA</name>
        <dbReference type="ChEBI" id="CHEBI:57287"/>
    </ligand>
</feature>
<dbReference type="InterPro" id="IPR003542">
    <property type="entry name" value="Enbac_synth_compD-like"/>
</dbReference>
<name>A0A494UUA3_9ACTN</name>
<dbReference type="GO" id="GO:0000287">
    <property type="term" value="F:magnesium ion binding"/>
    <property type="evidence" value="ECO:0007669"/>
    <property type="project" value="InterPro"/>
</dbReference>
<dbReference type="SUPFAM" id="SSF56214">
    <property type="entry name" value="4'-phosphopantetheinyl transferase"/>
    <property type="match status" value="1"/>
</dbReference>
<evidence type="ECO:0000313" key="6">
    <source>
        <dbReference type="EMBL" id="AYL34021.1"/>
    </source>
</evidence>
<gene>
    <name evidence="6" type="ORF">CNQ36_00335</name>
</gene>
<dbReference type="Proteomes" id="UP000282170">
    <property type="component" value="Chromosome"/>
</dbReference>
<sequence length="236" mass="25287">MIDELLPSSVATGSTFVDHDAALTALYPQEAAAVASAWPKRRREYANVRMCARRAMNELGVPPAPVLSGPRGEPLWPDGIVGSLTHCPGFRAAALGRSSALAGLGIDAEPNLPLTQDLLDFVSLPQERAQVDALTRASPDVCWDRLLFSAKETVFKAWFPLAASELDFTEADIRIEPGSGTFSARLLVPGPVVDGERIHGFGGRWLARRGILLTAIALSRTDLSARRYAGRGGASR</sequence>
<feature type="binding site" evidence="2">
    <location>
        <position position="166"/>
    </location>
    <ligand>
        <name>CoA</name>
        <dbReference type="ChEBI" id="CHEBI:57287"/>
    </ligand>
</feature>
<keyword evidence="1 6" id="KW-0808">Transferase</keyword>
<feature type="binding site" evidence="3">
    <location>
        <position position="109"/>
    </location>
    <ligand>
        <name>Mg(2+)</name>
        <dbReference type="ChEBI" id="CHEBI:18420"/>
    </ligand>
</feature>
<feature type="domain" description="4'-phosphopantetheinyl transferase N-terminal" evidence="5">
    <location>
        <begin position="29"/>
        <end position="95"/>
    </location>
</feature>
<feature type="binding site" evidence="2">
    <location>
        <begin position="85"/>
        <end position="86"/>
    </location>
    <ligand>
        <name>CoA</name>
        <dbReference type="ChEBI" id="CHEBI:57287"/>
    </ligand>
</feature>
<dbReference type="PANTHER" id="PTHR38096">
    <property type="entry name" value="ENTEROBACTIN SYNTHASE COMPONENT D"/>
    <property type="match status" value="1"/>
</dbReference>
<evidence type="ECO:0000259" key="4">
    <source>
        <dbReference type="Pfam" id="PF01648"/>
    </source>
</evidence>
<dbReference type="InterPro" id="IPR008278">
    <property type="entry name" value="4-PPantetheinyl_Trfase_dom"/>
</dbReference>
<keyword evidence="7" id="KW-1185">Reference proteome</keyword>
<dbReference type="InterPro" id="IPR037143">
    <property type="entry name" value="4-PPantetheinyl_Trfase_dom_sf"/>
</dbReference>
<evidence type="ECO:0000256" key="1">
    <source>
        <dbReference type="ARBA" id="ARBA00022679"/>
    </source>
</evidence>
<dbReference type="Pfam" id="PF01648">
    <property type="entry name" value="ACPS"/>
    <property type="match status" value="1"/>
</dbReference>
<feature type="binding site" evidence="2">
    <location>
        <position position="156"/>
    </location>
    <ligand>
        <name>CoA</name>
        <dbReference type="ChEBI" id="CHEBI:57287"/>
    </ligand>
</feature>
<dbReference type="InterPro" id="IPR041354">
    <property type="entry name" value="4PPT_N"/>
</dbReference>
<feature type="domain" description="4'-phosphopantetheinyl transferase" evidence="4">
    <location>
        <begin position="103"/>
        <end position="179"/>
    </location>
</feature>
<keyword evidence="3" id="KW-0479">Metal-binding</keyword>
<dbReference type="KEGG" id="sfug:CNQ36_00335"/>
<dbReference type="PRINTS" id="PR01399">
    <property type="entry name" value="ENTSNTHTASED"/>
</dbReference>
<feature type="binding site" evidence="2">
    <location>
        <position position="152"/>
    </location>
    <ligand>
        <name>CoA</name>
        <dbReference type="ChEBI" id="CHEBI:57287"/>
    </ligand>
</feature>
<feature type="binding site" evidence="3">
    <location>
        <position position="107"/>
    </location>
    <ligand>
        <name>Mg(2+)</name>
        <dbReference type="ChEBI" id="CHEBI:18420"/>
    </ligand>
</feature>
<dbReference type="GO" id="GO:0009239">
    <property type="term" value="P:enterobactin biosynthetic process"/>
    <property type="evidence" value="ECO:0007669"/>
    <property type="project" value="InterPro"/>
</dbReference>
<evidence type="ECO:0000256" key="3">
    <source>
        <dbReference type="PIRSR" id="PIRSR603542-2"/>
    </source>
</evidence>
<dbReference type="GO" id="GO:0005886">
    <property type="term" value="C:plasma membrane"/>
    <property type="evidence" value="ECO:0007669"/>
    <property type="project" value="TreeGrafter"/>
</dbReference>
<keyword evidence="3" id="KW-0460">Magnesium</keyword>
<dbReference type="Pfam" id="PF17837">
    <property type="entry name" value="4PPT_N"/>
    <property type="match status" value="1"/>
</dbReference>
<evidence type="ECO:0000313" key="7">
    <source>
        <dbReference type="Proteomes" id="UP000282170"/>
    </source>
</evidence>
<reference evidence="6 7" key="1">
    <citation type="submission" date="2017-09" db="EMBL/GenBank/DDBJ databases">
        <authorList>
            <person name="Zhang H."/>
            <person name="Hu S."/>
            <person name="Xu J."/>
            <person name="He Z."/>
        </authorList>
    </citation>
    <scope>NUCLEOTIDE SEQUENCE [LARGE SCALE GENOMIC DNA]</scope>
    <source>
        <strain evidence="6 7">TXX3120</strain>
    </source>
</reference>
<evidence type="ECO:0000256" key="2">
    <source>
        <dbReference type="PIRSR" id="PIRSR603542-1"/>
    </source>
</evidence>
<feature type="binding site" evidence="2">
    <location>
        <position position="49"/>
    </location>
    <ligand>
        <name>CoA</name>
        <dbReference type="ChEBI" id="CHEBI:57287"/>
    </ligand>
</feature>
<organism evidence="6 7">
    <name type="scientific">Streptomyces fungicidicus</name>
    <dbReference type="NCBI Taxonomy" id="68203"/>
    <lineage>
        <taxon>Bacteria</taxon>
        <taxon>Bacillati</taxon>
        <taxon>Actinomycetota</taxon>
        <taxon>Actinomycetes</taxon>
        <taxon>Kitasatosporales</taxon>
        <taxon>Streptomycetaceae</taxon>
        <taxon>Streptomyces</taxon>
    </lineage>
</organism>
<feature type="binding site" evidence="2">
    <location>
        <position position="107"/>
    </location>
    <ligand>
        <name>CoA</name>
        <dbReference type="ChEBI" id="CHEBI:57287"/>
    </ligand>
</feature>
<dbReference type="GO" id="GO:0008897">
    <property type="term" value="F:holo-[acyl-carrier-protein] synthase activity"/>
    <property type="evidence" value="ECO:0007669"/>
    <property type="project" value="InterPro"/>
</dbReference>
<dbReference type="EMBL" id="CP023407">
    <property type="protein sequence ID" value="AYL34021.1"/>
    <property type="molecule type" value="Genomic_DNA"/>
</dbReference>
<proteinExistence type="predicted"/>
<evidence type="ECO:0000259" key="5">
    <source>
        <dbReference type="Pfam" id="PF17837"/>
    </source>
</evidence>
<dbReference type="PANTHER" id="PTHR38096:SF1">
    <property type="entry name" value="ENTEROBACTIN SYNTHASE COMPONENT D"/>
    <property type="match status" value="1"/>
</dbReference>
<dbReference type="AlphaFoldDB" id="A0A494UUA3"/>
<protein>
    <submittedName>
        <fullName evidence="6">4'-phosphopantetheinyl transferase</fullName>
    </submittedName>
</protein>
<dbReference type="GeneID" id="93881216"/>
<accession>A0A494UUA3</accession>
<dbReference type="GO" id="GO:0009366">
    <property type="term" value="C:enterobactin synthetase complex"/>
    <property type="evidence" value="ECO:0007669"/>
    <property type="project" value="InterPro"/>
</dbReference>
<dbReference type="RefSeq" id="WP_121544439.1">
    <property type="nucleotide sequence ID" value="NZ_CP023407.1"/>
</dbReference>
<comment type="cofactor">
    <cofactor evidence="3">
        <name>Mg(2+)</name>
        <dbReference type="ChEBI" id="CHEBI:18420"/>
    </cofactor>
</comment>
<feature type="binding site" evidence="3">
    <location>
        <position position="108"/>
    </location>
    <ligand>
        <name>Mg(2+)</name>
        <dbReference type="ChEBI" id="CHEBI:18420"/>
    </ligand>
</feature>